<evidence type="ECO:0000313" key="2">
    <source>
        <dbReference type="Proteomes" id="UP000474175"/>
    </source>
</evidence>
<dbReference type="Proteomes" id="UP000474175">
    <property type="component" value="Unassembled WGS sequence"/>
</dbReference>
<name>A0A6L9LGI7_9BACT</name>
<dbReference type="AlphaFoldDB" id="A0A6L9LGI7"/>
<reference evidence="1 2" key="1">
    <citation type="submission" date="2020-02" db="EMBL/GenBank/DDBJ databases">
        <title>Draft genome sequence of two Spirosoma agri KCTC 52727 and Spirosoma terrae KCTC 52035.</title>
        <authorList>
            <person name="Rojas J."/>
            <person name="Ambika Manirajan B."/>
            <person name="Suarez C."/>
            <person name="Ratering S."/>
            <person name="Schnell S."/>
        </authorList>
    </citation>
    <scope>NUCLEOTIDE SEQUENCE [LARGE SCALE GENOMIC DNA]</scope>
    <source>
        <strain evidence="1 2">KCTC 52035</strain>
    </source>
</reference>
<dbReference type="EMBL" id="JAAFZH010000004">
    <property type="protein sequence ID" value="NDU95759.1"/>
    <property type="molecule type" value="Genomic_DNA"/>
</dbReference>
<organism evidence="1 2">
    <name type="scientific">Spirosoma terrae</name>
    <dbReference type="NCBI Taxonomy" id="1968276"/>
    <lineage>
        <taxon>Bacteria</taxon>
        <taxon>Pseudomonadati</taxon>
        <taxon>Bacteroidota</taxon>
        <taxon>Cytophagia</taxon>
        <taxon>Cytophagales</taxon>
        <taxon>Cytophagaceae</taxon>
        <taxon>Spirosoma</taxon>
    </lineage>
</organism>
<proteinExistence type="predicted"/>
<evidence type="ECO:0000313" key="1">
    <source>
        <dbReference type="EMBL" id="NDU95759.1"/>
    </source>
</evidence>
<protein>
    <submittedName>
        <fullName evidence="1">Uncharacterized protein</fullName>
    </submittedName>
</protein>
<sequence length="114" mass="13621">MKDINQINRKVSMDLKISESTIARINDEYWRHVRAQLANPYHVGYYIRYLGTFYTNPSLLFKQLGGYLIRHRRLKQPGQPAYNVQAVQQECRENVTKLWRLKNILGYRYTGKNK</sequence>
<dbReference type="RefSeq" id="WP_163948401.1">
    <property type="nucleotide sequence ID" value="NZ_JAAFZH010000004.1"/>
</dbReference>
<keyword evidence="2" id="KW-1185">Reference proteome</keyword>
<gene>
    <name evidence="1" type="ORF">GK108_12820</name>
</gene>
<comment type="caution">
    <text evidence="1">The sequence shown here is derived from an EMBL/GenBank/DDBJ whole genome shotgun (WGS) entry which is preliminary data.</text>
</comment>
<accession>A0A6L9LGI7</accession>